<dbReference type="Proteomes" id="UP000054350">
    <property type="component" value="Unassembled WGS sequence"/>
</dbReference>
<dbReference type="Gene3D" id="3.30.450.20">
    <property type="entry name" value="PAS domain"/>
    <property type="match status" value="1"/>
</dbReference>
<dbReference type="OrthoDB" id="5571714at2759"/>
<reference evidence="4" key="2">
    <citation type="submission" date="2009-11" db="EMBL/GenBank/DDBJ databases">
        <title>The Genome Sequence of Allomyces macrogynus strain ATCC 38327.</title>
        <authorList>
            <consortium name="The Broad Institute Genome Sequencing Platform"/>
            <person name="Russ C."/>
            <person name="Cuomo C."/>
            <person name="Shea T."/>
            <person name="Young S.K."/>
            <person name="Zeng Q."/>
            <person name="Koehrsen M."/>
            <person name="Haas B."/>
            <person name="Borodovsky M."/>
            <person name="Guigo R."/>
            <person name="Alvarado L."/>
            <person name="Berlin A."/>
            <person name="Borenstein D."/>
            <person name="Chen Z."/>
            <person name="Engels R."/>
            <person name="Freedman E."/>
            <person name="Gellesch M."/>
            <person name="Goldberg J."/>
            <person name="Griggs A."/>
            <person name="Gujja S."/>
            <person name="Heiman D."/>
            <person name="Hepburn T."/>
            <person name="Howarth C."/>
            <person name="Jen D."/>
            <person name="Larson L."/>
            <person name="Lewis B."/>
            <person name="Mehta T."/>
            <person name="Park D."/>
            <person name="Pearson M."/>
            <person name="Roberts A."/>
            <person name="Saif S."/>
            <person name="Shenoy N."/>
            <person name="Sisk P."/>
            <person name="Stolte C."/>
            <person name="Sykes S."/>
            <person name="Walk T."/>
            <person name="White J."/>
            <person name="Yandava C."/>
            <person name="Burger G."/>
            <person name="Gray M.W."/>
            <person name="Holland P.W.H."/>
            <person name="King N."/>
            <person name="Lang F.B.F."/>
            <person name="Roger A.J."/>
            <person name="Ruiz-Trillo I."/>
            <person name="Lander E."/>
            <person name="Nusbaum C."/>
        </authorList>
    </citation>
    <scope>NUCLEOTIDE SEQUENCE [LARGE SCALE GENOMIC DNA]</scope>
    <source>
        <strain evidence="4">ATCC 38327</strain>
    </source>
</reference>
<evidence type="ECO:0000259" key="2">
    <source>
        <dbReference type="PROSITE" id="PS50112"/>
    </source>
</evidence>
<name>A0A0L0T6G2_ALLM3</name>
<organism evidence="3 4">
    <name type="scientific">Allomyces macrogynus (strain ATCC 38327)</name>
    <name type="common">Allomyces javanicus var. macrogynus</name>
    <dbReference type="NCBI Taxonomy" id="578462"/>
    <lineage>
        <taxon>Eukaryota</taxon>
        <taxon>Fungi</taxon>
        <taxon>Fungi incertae sedis</taxon>
        <taxon>Blastocladiomycota</taxon>
        <taxon>Blastocladiomycetes</taxon>
        <taxon>Blastocladiales</taxon>
        <taxon>Blastocladiaceae</taxon>
        <taxon>Allomyces</taxon>
    </lineage>
</organism>
<accession>A0A0L0T6G2</accession>
<dbReference type="Pfam" id="PF00989">
    <property type="entry name" value="PAS"/>
    <property type="match status" value="1"/>
</dbReference>
<dbReference type="CDD" id="cd00130">
    <property type="entry name" value="PAS"/>
    <property type="match status" value="1"/>
</dbReference>
<feature type="transmembrane region" description="Helical" evidence="1">
    <location>
        <begin position="137"/>
        <end position="157"/>
    </location>
</feature>
<keyword evidence="1" id="KW-1133">Transmembrane helix</keyword>
<dbReference type="InterPro" id="IPR013767">
    <property type="entry name" value="PAS_fold"/>
</dbReference>
<evidence type="ECO:0000313" key="3">
    <source>
        <dbReference type="EMBL" id="KNE70134.1"/>
    </source>
</evidence>
<dbReference type="PROSITE" id="PS50112">
    <property type="entry name" value="PAS"/>
    <property type="match status" value="1"/>
</dbReference>
<dbReference type="GO" id="GO:0006355">
    <property type="term" value="P:regulation of DNA-templated transcription"/>
    <property type="evidence" value="ECO:0007669"/>
    <property type="project" value="InterPro"/>
</dbReference>
<evidence type="ECO:0000313" key="4">
    <source>
        <dbReference type="Proteomes" id="UP000054350"/>
    </source>
</evidence>
<keyword evidence="1" id="KW-0472">Membrane</keyword>
<reference evidence="3 4" key="1">
    <citation type="submission" date="2009-11" db="EMBL/GenBank/DDBJ databases">
        <title>Annotation of Allomyces macrogynus ATCC 38327.</title>
        <authorList>
            <consortium name="The Broad Institute Genome Sequencing Platform"/>
            <person name="Russ C."/>
            <person name="Cuomo C."/>
            <person name="Burger G."/>
            <person name="Gray M.W."/>
            <person name="Holland P.W.H."/>
            <person name="King N."/>
            <person name="Lang F.B.F."/>
            <person name="Roger A.J."/>
            <person name="Ruiz-Trillo I."/>
            <person name="Young S.K."/>
            <person name="Zeng Q."/>
            <person name="Gargeya S."/>
            <person name="Fitzgerald M."/>
            <person name="Haas B."/>
            <person name="Abouelleil A."/>
            <person name="Alvarado L."/>
            <person name="Arachchi H.M."/>
            <person name="Berlin A."/>
            <person name="Chapman S.B."/>
            <person name="Gearin G."/>
            <person name="Goldberg J."/>
            <person name="Griggs A."/>
            <person name="Gujja S."/>
            <person name="Hansen M."/>
            <person name="Heiman D."/>
            <person name="Howarth C."/>
            <person name="Larimer J."/>
            <person name="Lui A."/>
            <person name="MacDonald P.J.P."/>
            <person name="McCowen C."/>
            <person name="Montmayeur A."/>
            <person name="Murphy C."/>
            <person name="Neiman D."/>
            <person name="Pearson M."/>
            <person name="Priest M."/>
            <person name="Roberts A."/>
            <person name="Saif S."/>
            <person name="Shea T."/>
            <person name="Sisk P."/>
            <person name="Stolte C."/>
            <person name="Sykes S."/>
            <person name="Wortman J."/>
            <person name="Nusbaum C."/>
            <person name="Birren B."/>
        </authorList>
    </citation>
    <scope>NUCLEOTIDE SEQUENCE [LARGE SCALE GENOMIC DNA]</scope>
    <source>
        <strain evidence="3 4">ATCC 38327</strain>
    </source>
</reference>
<dbReference type="eggNOG" id="ENOG502SZUZ">
    <property type="taxonomic scope" value="Eukaryota"/>
</dbReference>
<evidence type="ECO:0000256" key="1">
    <source>
        <dbReference type="SAM" id="Phobius"/>
    </source>
</evidence>
<dbReference type="SUPFAM" id="SSF55785">
    <property type="entry name" value="PYP-like sensor domain (PAS domain)"/>
    <property type="match status" value="1"/>
</dbReference>
<protein>
    <recommendedName>
        <fullName evidence="2">PAS domain-containing protein</fullName>
    </recommendedName>
</protein>
<dbReference type="AlphaFoldDB" id="A0A0L0T6G2"/>
<proteinExistence type="predicted"/>
<keyword evidence="1" id="KW-0812">Transmembrane</keyword>
<dbReference type="EMBL" id="GG745364">
    <property type="protein sequence ID" value="KNE70134.1"/>
    <property type="molecule type" value="Genomic_DNA"/>
</dbReference>
<dbReference type="InterPro" id="IPR000014">
    <property type="entry name" value="PAS"/>
</dbReference>
<sequence length="607" mass="64477">MSLASRRDGILALLRSPTKQIAMSGPLSLIPDSHRGFLIWVRALPRPTVDQMTPFVDWMGTVTVEFTTILTVALGTRASSQGVFMDIIHPTGELIFSTVPSNATRHHLHGATRYYTFPVLDQTWTARCLASRRFQHSIVTSWPVAIALITAAVFAVLGEATRRAVLHWQAGQRTLHQYAGQEELLAMLALSGRGVLEALPDALLVLNARGRILGINAAAVTLTGYSIAALEHLPVSQILAPHNACLPDFGTLPVGQFDGTAWHASGTAIPVAISVNDTGDATARVADAVAAGVTALGSSRNHRPAAIGADAIAQVVLFHDIFRPSRRTACARGSARGHARATQTRAALLMLLARLIAPQTRVINDAMHTVEAEFRVMGRRPLPRRAGVCGVAWVADAADDVDAGVMAAEHMATLGSDLALLMDVPSAPPDGGSVHGVQLYDLIQEALAGRKRTIAEKQIVVLASAHPVGVRLAGLDLVPVRVLIAKMILIGSSAAADGAKWTVRYTIAHGRLMLHQELSALSACVDLGGLDDVGRQHASLDDVGLQHASLGSDFGALPITYIALIRYVLRHEGAFARSMDPETGIALHVEVPLANLGVQAIIPEEGR</sequence>
<gene>
    <name evidence="3" type="ORF">AMAG_15111</name>
</gene>
<dbReference type="InterPro" id="IPR035965">
    <property type="entry name" value="PAS-like_dom_sf"/>
</dbReference>
<keyword evidence="4" id="KW-1185">Reference proteome</keyword>
<dbReference type="SMART" id="SM00091">
    <property type="entry name" value="PAS"/>
    <property type="match status" value="1"/>
</dbReference>
<feature type="domain" description="PAS" evidence="2">
    <location>
        <begin position="195"/>
        <end position="226"/>
    </location>
</feature>
<dbReference type="VEuPathDB" id="FungiDB:AMAG_15111"/>